<name>A0A0E9UDY0_ANGAN</name>
<organism evidence="1">
    <name type="scientific">Anguilla anguilla</name>
    <name type="common">European freshwater eel</name>
    <name type="synonym">Muraena anguilla</name>
    <dbReference type="NCBI Taxonomy" id="7936"/>
    <lineage>
        <taxon>Eukaryota</taxon>
        <taxon>Metazoa</taxon>
        <taxon>Chordata</taxon>
        <taxon>Craniata</taxon>
        <taxon>Vertebrata</taxon>
        <taxon>Euteleostomi</taxon>
        <taxon>Actinopterygii</taxon>
        <taxon>Neopterygii</taxon>
        <taxon>Teleostei</taxon>
        <taxon>Anguilliformes</taxon>
        <taxon>Anguillidae</taxon>
        <taxon>Anguilla</taxon>
    </lineage>
</organism>
<accession>A0A0E9UDY0</accession>
<reference evidence="1" key="1">
    <citation type="submission" date="2014-11" db="EMBL/GenBank/DDBJ databases">
        <authorList>
            <person name="Amaro Gonzalez C."/>
        </authorList>
    </citation>
    <scope>NUCLEOTIDE SEQUENCE</scope>
</reference>
<reference evidence="1" key="2">
    <citation type="journal article" date="2015" name="Fish Shellfish Immunol.">
        <title>Early steps in the European eel (Anguilla anguilla)-Vibrio vulnificus interaction in the gills: Role of the RtxA13 toxin.</title>
        <authorList>
            <person name="Callol A."/>
            <person name="Pajuelo D."/>
            <person name="Ebbesson L."/>
            <person name="Teles M."/>
            <person name="MacKenzie S."/>
            <person name="Amaro C."/>
        </authorList>
    </citation>
    <scope>NUCLEOTIDE SEQUENCE</scope>
</reference>
<protein>
    <submittedName>
        <fullName evidence="1">Uncharacterized protein</fullName>
    </submittedName>
</protein>
<sequence>MFETVLGMLPTNQMYCHHMYFFNFLSYGFGPAQVCINMIHLKLGCFSPVPGGLQSCGFSLQP</sequence>
<proteinExistence type="predicted"/>
<dbReference type="AlphaFoldDB" id="A0A0E9UDY0"/>
<dbReference type="EMBL" id="GBXM01044586">
    <property type="protein sequence ID" value="JAH63991.1"/>
    <property type="molecule type" value="Transcribed_RNA"/>
</dbReference>
<evidence type="ECO:0000313" key="1">
    <source>
        <dbReference type="EMBL" id="JAH63991.1"/>
    </source>
</evidence>